<name>A0ABR7MT82_9FIRM</name>
<accession>A0ABR7MT82</accession>
<dbReference type="Proteomes" id="UP000637513">
    <property type="component" value="Unassembled WGS sequence"/>
</dbReference>
<comment type="caution">
    <text evidence="2">The sequence shown here is derived from an EMBL/GenBank/DDBJ whole genome shotgun (WGS) entry which is preliminary data.</text>
</comment>
<evidence type="ECO:0000313" key="2">
    <source>
        <dbReference type="EMBL" id="MBC8557022.1"/>
    </source>
</evidence>
<keyword evidence="1" id="KW-0732">Signal</keyword>
<dbReference type="RefSeq" id="WP_022141006.1">
    <property type="nucleotide sequence ID" value="NZ_JACRSW010000015.1"/>
</dbReference>
<feature type="chain" id="PRO_5047524084" evidence="1">
    <location>
        <begin position="27"/>
        <end position="195"/>
    </location>
</feature>
<gene>
    <name evidence="2" type="ORF">H8700_04790</name>
</gene>
<feature type="signal peptide" evidence="1">
    <location>
        <begin position="1"/>
        <end position="26"/>
    </location>
</feature>
<proteinExistence type="predicted"/>
<evidence type="ECO:0000256" key="1">
    <source>
        <dbReference type="SAM" id="SignalP"/>
    </source>
</evidence>
<keyword evidence="3" id="KW-1185">Reference proteome</keyword>
<reference evidence="2 3" key="1">
    <citation type="submission" date="2020-08" db="EMBL/GenBank/DDBJ databases">
        <title>Genome public.</title>
        <authorList>
            <person name="Liu C."/>
            <person name="Sun Q."/>
        </authorList>
    </citation>
    <scope>NUCLEOTIDE SEQUENCE [LARGE SCALE GENOMIC DNA]</scope>
    <source>
        <strain evidence="2 3">BX3</strain>
    </source>
</reference>
<dbReference type="EMBL" id="JACRSW010000015">
    <property type="protein sequence ID" value="MBC8557022.1"/>
    <property type="molecule type" value="Genomic_DNA"/>
</dbReference>
<protein>
    <submittedName>
        <fullName evidence="2">Uncharacterized protein</fullName>
    </submittedName>
</protein>
<organism evidence="2 3">
    <name type="scientific">Jutongia hominis</name>
    <dbReference type="NCBI Taxonomy" id="2763664"/>
    <lineage>
        <taxon>Bacteria</taxon>
        <taxon>Bacillati</taxon>
        <taxon>Bacillota</taxon>
        <taxon>Clostridia</taxon>
        <taxon>Lachnospirales</taxon>
        <taxon>Lachnospiraceae</taxon>
        <taxon>Jutongia</taxon>
    </lineage>
</organism>
<sequence length="195" mass="21862">MKNLKKFLAVLLAAAMVTGFSGSVCRAKTKPDIYGDLVKQLKKNEQFADGIYTAKIHDASGNDILLVTDAVCKVEGKNAVWADVYQNVNGKAELITTIVSTGSGYPICKKGNYILSGFHHKSMRYKIASNRTIMEQINGLYLDKKYCTYTKNIIKSGKMTQLKRKKIKAKVAEKMDYYIDKNGNMRGKPIKFSRK</sequence>
<evidence type="ECO:0000313" key="3">
    <source>
        <dbReference type="Proteomes" id="UP000637513"/>
    </source>
</evidence>